<gene>
    <name evidence="4" type="ORF">VBRA1451_LOCUS28350</name>
</gene>
<reference evidence="4" key="1">
    <citation type="submission" date="2021-01" db="EMBL/GenBank/DDBJ databases">
        <authorList>
            <person name="Corre E."/>
            <person name="Pelletier E."/>
            <person name="Niang G."/>
            <person name="Scheremetjew M."/>
            <person name="Finn R."/>
            <person name="Kale V."/>
            <person name="Holt S."/>
            <person name="Cochrane G."/>
            <person name="Meng A."/>
            <person name="Brown T."/>
            <person name="Cohen L."/>
        </authorList>
    </citation>
    <scope>NUCLEOTIDE SEQUENCE</scope>
    <source>
        <strain evidence="4">CCMP3346</strain>
    </source>
</reference>
<dbReference type="InterPro" id="IPR005069">
    <property type="entry name" value="Nucl-diP-sugar_transferase"/>
</dbReference>
<dbReference type="SUPFAM" id="SSF53448">
    <property type="entry name" value="Nucleotide-diphospho-sugar transferases"/>
    <property type="match status" value="1"/>
</dbReference>
<name>A0A7S1KHJ1_9ALVE</name>
<dbReference type="InterPro" id="IPR052636">
    <property type="entry name" value="UDP-D-xylose:L-fucose_XylT"/>
</dbReference>
<proteinExistence type="inferred from homology"/>
<dbReference type="EMBL" id="HBGB01048348">
    <property type="protein sequence ID" value="CAD9073267.1"/>
    <property type="molecule type" value="Transcribed_RNA"/>
</dbReference>
<organism evidence="4">
    <name type="scientific">Vitrella brassicaformis</name>
    <dbReference type="NCBI Taxonomy" id="1169539"/>
    <lineage>
        <taxon>Eukaryota</taxon>
        <taxon>Sar</taxon>
        <taxon>Alveolata</taxon>
        <taxon>Colpodellida</taxon>
        <taxon>Vitrellaceae</taxon>
        <taxon>Vitrella</taxon>
    </lineage>
</organism>
<evidence type="ECO:0000259" key="3">
    <source>
        <dbReference type="Pfam" id="PF03407"/>
    </source>
</evidence>
<evidence type="ECO:0000256" key="1">
    <source>
        <dbReference type="ARBA" id="ARBA00007033"/>
    </source>
</evidence>
<feature type="domain" description="Nucleotide-diphospho-sugar transferase" evidence="3">
    <location>
        <begin position="119"/>
        <end position="324"/>
    </location>
</feature>
<protein>
    <recommendedName>
        <fullName evidence="3">Nucleotide-diphospho-sugar transferase domain-containing protein</fullName>
    </recommendedName>
</protein>
<dbReference type="PANTHER" id="PTHR47032:SF1">
    <property type="entry name" value="UDP-D-XYLOSE:L-FUCOSE ALPHA-1,3-D-XYLOSYLTRANSFERASE-RELATED"/>
    <property type="match status" value="1"/>
</dbReference>
<dbReference type="Pfam" id="PF03407">
    <property type="entry name" value="Nucleotid_trans"/>
    <property type="match status" value="1"/>
</dbReference>
<keyword evidence="2" id="KW-0812">Transmembrane</keyword>
<accession>A0A7S1KHJ1</accession>
<keyword evidence="2" id="KW-0472">Membrane</keyword>
<dbReference type="InterPro" id="IPR029044">
    <property type="entry name" value="Nucleotide-diphossugar_trans"/>
</dbReference>
<dbReference type="PANTHER" id="PTHR47032">
    <property type="entry name" value="UDP-D-XYLOSE:L-FUCOSE ALPHA-1,3-D-XYLOSYLTRANSFERASE-RELATED"/>
    <property type="match status" value="1"/>
</dbReference>
<keyword evidence="2" id="KW-1133">Transmembrane helix</keyword>
<dbReference type="GO" id="GO:0005794">
    <property type="term" value="C:Golgi apparatus"/>
    <property type="evidence" value="ECO:0007669"/>
    <property type="project" value="TreeGrafter"/>
</dbReference>
<feature type="transmembrane region" description="Helical" evidence="2">
    <location>
        <begin position="23"/>
        <end position="44"/>
    </location>
</feature>
<comment type="similarity">
    <text evidence="1">Belongs to the glycosyltransferase 77 family.</text>
</comment>
<dbReference type="AlphaFoldDB" id="A0A7S1KHJ1"/>
<evidence type="ECO:0000256" key="2">
    <source>
        <dbReference type="SAM" id="Phobius"/>
    </source>
</evidence>
<sequence>MSSSEKAPQSELRQGRRCSSRRSIVLVAVFAVLSVLSISLWSAASYDSLRDLRALRPAMLPNGSSAHDEVPSDASSDFLSRALLSSIADSRGLIILTTVNCGMVDFAVNWARSIQRQGIKSFLIICYDDKCMEILTQVFPHNVARAPPEKQISSAATKWLDKNFISLCKERPYFFREILLRGFSVLFNDVDMVWRKNVVNHLGNGKRIVLQLDNPHAHHFCGCFQYFPVAPESFMLIQEWERQMQREEMQRKDYGDQEGLNRAVKEMQRNFTVHVLPQKLFPSGRGFFGVARPHPSERLTPEERQQVVAVHANWIIGRERKKAQLEKYGLWLLSAEEDSFSPKFCVK</sequence>
<dbReference type="GO" id="GO:0016757">
    <property type="term" value="F:glycosyltransferase activity"/>
    <property type="evidence" value="ECO:0007669"/>
    <property type="project" value="TreeGrafter"/>
</dbReference>
<evidence type="ECO:0000313" key="4">
    <source>
        <dbReference type="EMBL" id="CAD9073267.1"/>
    </source>
</evidence>